<reference evidence="2 3" key="1">
    <citation type="submission" date="2016-12" db="EMBL/GenBank/DDBJ databases">
        <title>Genomic comparison of strains in the 'Actinomyces naeslundii' group.</title>
        <authorList>
            <person name="Mughal S.R."/>
            <person name="Do T."/>
            <person name="Gilbert S.C."/>
            <person name="Witherden E.A."/>
            <person name="Didelot X."/>
            <person name="Beighton D."/>
        </authorList>
    </citation>
    <scope>NUCLEOTIDE SEQUENCE [LARGE SCALE GENOMIC DNA]</scope>
    <source>
        <strain evidence="2 3">S24V</strain>
    </source>
</reference>
<dbReference type="EMBL" id="MSKI01000008">
    <property type="protein sequence ID" value="OLO57000.1"/>
    <property type="molecule type" value="Genomic_DNA"/>
</dbReference>
<evidence type="ECO:0000313" key="2">
    <source>
        <dbReference type="EMBL" id="OLO57000.1"/>
    </source>
</evidence>
<dbReference type="AlphaFoldDB" id="A0A1Q8W496"/>
<dbReference type="Proteomes" id="UP000186855">
    <property type="component" value="Unassembled WGS sequence"/>
</dbReference>
<dbReference type="PANTHER" id="PTHR37809">
    <property type="entry name" value="RIBOSOMAL PROTEIN S12 METHYLTHIOTRANSFERASE ACCESSORY FACTOR YCAO"/>
    <property type="match status" value="1"/>
</dbReference>
<protein>
    <recommendedName>
        <fullName evidence="1">YcaO domain-containing protein</fullName>
    </recommendedName>
</protein>
<dbReference type="PANTHER" id="PTHR37809:SF1">
    <property type="entry name" value="RIBOSOMAL PROTEIN S12 METHYLTHIOTRANSFERASE ACCESSORY FACTOR YCAO"/>
    <property type="match status" value="1"/>
</dbReference>
<dbReference type="PROSITE" id="PS51664">
    <property type="entry name" value="YCAO"/>
    <property type="match status" value="1"/>
</dbReference>
<dbReference type="Gene3D" id="3.30.160.660">
    <property type="match status" value="1"/>
</dbReference>
<dbReference type="Gene3D" id="3.30.1330.230">
    <property type="match status" value="1"/>
</dbReference>
<evidence type="ECO:0000313" key="3">
    <source>
        <dbReference type="Proteomes" id="UP000186855"/>
    </source>
</evidence>
<organism evidence="2 3">
    <name type="scientific">Actinomyces oris</name>
    <dbReference type="NCBI Taxonomy" id="544580"/>
    <lineage>
        <taxon>Bacteria</taxon>
        <taxon>Bacillati</taxon>
        <taxon>Actinomycetota</taxon>
        <taxon>Actinomycetes</taxon>
        <taxon>Actinomycetales</taxon>
        <taxon>Actinomycetaceae</taxon>
        <taxon>Actinomyces</taxon>
    </lineage>
</organism>
<dbReference type="Pfam" id="PF02624">
    <property type="entry name" value="YcaO"/>
    <property type="match status" value="1"/>
</dbReference>
<dbReference type="InterPro" id="IPR027624">
    <property type="entry name" value="TOMM_cyclo_SagD"/>
</dbReference>
<sequence>MTVTTIEPLRAAAGNCGLVAGDPARIAEISPTRPDGDTLAVIRAGQKIYVLRITPQAGPCVACLGGFLLSQEAPGYVGPATVAADEAAAMIEAAVPPGGWAVLLEAIALLTEPDAENLAVVDLTEGTLIQRSLPVRTRCQACGPHGAPTDDVELACDETLAPGSSHLTGSLPQGLQRAFVGAHTVFKHPLLELDGPVTAAQVGVPLLDGSLEPGVGRTESVASANDVAVLEALERYAGLYHSHPQSQVTATLASLGDAAIDPATLGYLRPEVYERRGDRFQMLQPDEAIQWVPVRSLVDGSRRFLPERALYWAWRVSRDRALFADTSSGFALGASIGDAVLNGLLEVIERDSFLLAWHRRLALPRLDLGHGAPRSLQQLVARAELFLRAVFQIYWCTLDTGVPTVIALARSIDEDGPQQVLSAGSGLTLASAVSSSVREAAAIFSAVKVTYPQEAERVDRMVDDLSLVDTMMDHCMLGSRRSSTPWFAFLTDGSGGVAPYDQVAERDIWQPSLVDTVAGITEQLASAGLEAFAANVTTDELAWKGLAAARVVVPGTLPITFGYELGRVHSLPRLTEATLPFPAQVAPSEFTSAPPHPFP</sequence>
<dbReference type="NCBIfam" id="TIGR03604">
    <property type="entry name" value="TOMM_cyclo_SagD"/>
    <property type="match status" value="1"/>
</dbReference>
<proteinExistence type="predicted"/>
<evidence type="ECO:0000259" key="1">
    <source>
        <dbReference type="PROSITE" id="PS51664"/>
    </source>
</evidence>
<gene>
    <name evidence="2" type="ORF">BKH30_00730</name>
</gene>
<accession>A0A1Q8W496</accession>
<feature type="domain" description="YcaO" evidence="1">
    <location>
        <begin position="214"/>
        <end position="599"/>
    </location>
</feature>
<comment type="caution">
    <text evidence="2">The sequence shown here is derived from an EMBL/GenBank/DDBJ whole genome shotgun (WGS) entry which is preliminary data.</text>
</comment>
<dbReference type="InterPro" id="IPR003776">
    <property type="entry name" value="YcaO-like_dom"/>
</dbReference>
<name>A0A1Q8W496_9ACTO</name>
<dbReference type="Gene3D" id="3.30.40.250">
    <property type="match status" value="1"/>
</dbReference>